<dbReference type="Gene3D" id="3.40.30.10">
    <property type="entry name" value="Glutaredoxin"/>
    <property type="match status" value="1"/>
</dbReference>
<dbReference type="Pfam" id="PF00578">
    <property type="entry name" value="AhpC-TSA"/>
    <property type="match status" value="1"/>
</dbReference>
<protein>
    <submittedName>
        <fullName evidence="2">Peroxiredoxin</fullName>
    </submittedName>
</protein>
<feature type="domain" description="Thioredoxin" evidence="1">
    <location>
        <begin position="3"/>
        <end position="179"/>
    </location>
</feature>
<dbReference type="InterPro" id="IPR050553">
    <property type="entry name" value="Thioredoxin_ResA/DsbE_sf"/>
</dbReference>
<gene>
    <name evidence="2" type="ORF">J2X21_005187</name>
</gene>
<evidence type="ECO:0000313" key="2">
    <source>
        <dbReference type="EMBL" id="MDR7336017.1"/>
    </source>
</evidence>
<dbReference type="EMBL" id="JAVDXV010000013">
    <property type="protein sequence ID" value="MDR7336017.1"/>
    <property type="molecule type" value="Genomic_DNA"/>
</dbReference>
<dbReference type="PANTHER" id="PTHR42852">
    <property type="entry name" value="THIOL:DISULFIDE INTERCHANGE PROTEIN DSBE"/>
    <property type="match status" value="1"/>
</dbReference>
<name>A0ABU2AFN8_9BURK</name>
<comment type="caution">
    <text evidence="2">The sequence shown here is derived from an EMBL/GenBank/DDBJ whole genome shotgun (WGS) entry which is preliminary data.</text>
</comment>
<evidence type="ECO:0000259" key="1">
    <source>
        <dbReference type="PROSITE" id="PS51352"/>
    </source>
</evidence>
<dbReference type="PROSITE" id="PS51352">
    <property type="entry name" value="THIOREDOXIN_2"/>
    <property type="match status" value="1"/>
</dbReference>
<dbReference type="InterPro" id="IPR036249">
    <property type="entry name" value="Thioredoxin-like_sf"/>
</dbReference>
<sequence length="187" mass="20736">MSLRQGGIAPDFQTTDMFGDAVRLSDLRGQPLLLSFMRYASCPMCNLRVRELVLAHERLSRDGLVMLVVFQSTAESMQEYVGRHDAPFALIPDPDMTLYRLFEVERGWAGLLAPSNVVHAVRAFSKGFAPGRIEGPFDRLPADFLIGADGRIELAYYARAAGEHVPLDEVSSWLKRNPPIVASEVTA</sequence>
<dbReference type="InterPro" id="IPR000866">
    <property type="entry name" value="AhpC/TSA"/>
</dbReference>
<evidence type="ECO:0000313" key="3">
    <source>
        <dbReference type="Proteomes" id="UP001180825"/>
    </source>
</evidence>
<keyword evidence="3" id="KW-1185">Reference proteome</keyword>
<dbReference type="InterPro" id="IPR013766">
    <property type="entry name" value="Thioredoxin_domain"/>
</dbReference>
<dbReference type="SUPFAM" id="SSF52833">
    <property type="entry name" value="Thioredoxin-like"/>
    <property type="match status" value="1"/>
</dbReference>
<reference evidence="2 3" key="1">
    <citation type="submission" date="2023-07" db="EMBL/GenBank/DDBJ databases">
        <title>Sorghum-associated microbial communities from plants grown in Nebraska, USA.</title>
        <authorList>
            <person name="Schachtman D."/>
        </authorList>
    </citation>
    <scope>NUCLEOTIDE SEQUENCE [LARGE SCALE GENOMIC DNA]</scope>
    <source>
        <strain evidence="2 3">BE316</strain>
    </source>
</reference>
<dbReference type="PANTHER" id="PTHR42852:SF17">
    <property type="entry name" value="THIOREDOXIN-LIKE PROTEIN HI_1115"/>
    <property type="match status" value="1"/>
</dbReference>
<dbReference type="CDD" id="cd02970">
    <property type="entry name" value="PRX_like2"/>
    <property type="match status" value="1"/>
</dbReference>
<accession>A0ABU2AFN8</accession>
<organism evidence="2 3">
    <name type="scientific">Roseateles asaccharophilus</name>
    <dbReference type="NCBI Taxonomy" id="582607"/>
    <lineage>
        <taxon>Bacteria</taxon>
        <taxon>Pseudomonadati</taxon>
        <taxon>Pseudomonadota</taxon>
        <taxon>Betaproteobacteria</taxon>
        <taxon>Burkholderiales</taxon>
        <taxon>Sphaerotilaceae</taxon>
        <taxon>Roseateles</taxon>
    </lineage>
</organism>
<dbReference type="RefSeq" id="WP_310333019.1">
    <property type="nucleotide sequence ID" value="NZ_JAVDXV010000013.1"/>
</dbReference>
<proteinExistence type="predicted"/>
<dbReference type="Proteomes" id="UP001180825">
    <property type="component" value="Unassembled WGS sequence"/>
</dbReference>